<dbReference type="Gene3D" id="3.40.50.2000">
    <property type="entry name" value="Glycogen Phosphorylase B"/>
    <property type="match status" value="2"/>
</dbReference>
<dbReference type="Pfam" id="PF00534">
    <property type="entry name" value="Glycos_transf_1"/>
    <property type="match status" value="1"/>
</dbReference>
<proteinExistence type="predicted"/>
<dbReference type="PANTHER" id="PTHR45947">
    <property type="entry name" value="SULFOQUINOVOSYL TRANSFERASE SQD2"/>
    <property type="match status" value="1"/>
</dbReference>
<dbReference type="InterPro" id="IPR050194">
    <property type="entry name" value="Glycosyltransferase_grp1"/>
</dbReference>
<feature type="domain" description="Glycosyltransferase subfamily 4-like N-terminal" evidence="5">
    <location>
        <begin position="20"/>
        <end position="204"/>
    </location>
</feature>
<protein>
    <recommendedName>
        <fullName evidence="1">D-inositol 3-phosphate glycosyltransferase</fullName>
    </recommendedName>
</protein>
<feature type="domain" description="Glycosyl transferase family 1" evidence="4">
    <location>
        <begin position="214"/>
        <end position="386"/>
    </location>
</feature>
<keyword evidence="7" id="KW-1185">Reference proteome</keyword>
<dbReference type="GO" id="GO:0016758">
    <property type="term" value="F:hexosyltransferase activity"/>
    <property type="evidence" value="ECO:0007669"/>
    <property type="project" value="TreeGrafter"/>
</dbReference>
<dbReference type="AlphaFoldDB" id="A0A2M9BC74"/>
<dbReference type="RefSeq" id="WP_100345665.1">
    <property type="nucleotide sequence ID" value="NZ_PGFB01000005.1"/>
</dbReference>
<dbReference type="Pfam" id="PF13579">
    <property type="entry name" value="Glyco_trans_4_4"/>
    <property type="match status" value="1"/>
</dbReference>
<reference evidence="6 7" key="1">
    <citation type="submission" date="2017-11" db="EMBL/GenBank/DDBJ databases">
        <title>Genomic Encyclopedia of Archaeal and Bacterial Type Strains, Phase II (KMG-II): From Individual Species to Whole Genera.</title>
        <authorList>
            <person name="Goeker M."/>
        </authorList>
    </citation>
    <scope>NUCLEOTIDE SEQUENCE [LARGE SCALE GENOMIC DNA]</scope>
    <source>
        <strain evidence="6 7">DSM 25625</strain>
    </source>
</reference>
<name>A0A2M9BC74_9MICO</name>
<gene>
    <name evidence="6" type="ORF">CLV54_2900</name>
</gene>
<sequence length="418" mass="45276">MAHSPARITILGLNFAPEPTGIAPYTTSLARGLHQRGHRIRAISAHPHYPDWKIADGYGGWTKQELHNDVPLTRVLHYVPARPSGIRRLFSEVTFGVRTLFARWEKPDVVILVSPALISSAIAMLRVRWGFRRPASAVWIQDIYSLGIVETGAGGSRVAGILGATERWTARSATGVAVIHTRFKDYLVKRLSVPGDRVEVIRNWTHLPPSPEVDRTAERARLGWGENEVIVLHAGNQGTKQALENVVDAARLADRDGAPVRFVLLGGGSQREQLGRLAAGVERIQFIDPLPEGEYQRVMASADVLLVNEKAGVAEMAVPSKLTSYFSTGLPVVAATDAQSVTAGEIEASEGGLRIDAEDPAALVAVAVSLGADSERAARLGAAGKRYREAVLAEDAAIDHFDTWLQSLAARNTARINR</sequence>
<evidence type="ECO:0000256" key="2">
    <source>
        <dbReference type="ARBA" id="ARBA00022676"/>
    </source>
</evidence>
<keyword evidence="2" id="KW-0328">Glycosyltransferase</keyword>
<dbReference type="EMBL" id="PGFB01000005">
    <property type="protein sequence ID" value="PJJ55553.1"/>
    <property type="molecule type" value="Genomic_DNA"/>
</dbReference>
<dbReference type="Proteomes" id="UP000230161">
    <property type="component" value="Unassembled WGS sequence"/>
</dbReference>
<keyword evidence="3 6" id="KW-0808">Transferase</keyword>
<evidence type="ECO:0000256" key="3">
    <source>
        <dbReference type="ARBA" id="ARBA00022679"/>
    </source>
</evidence>
<dbReference type="PANTHER" id="PTHR45947:SF3">
    <property type="entry name" value="SULFOQUINOVOSYL TRANSFERASE SQD2"/>
    <property type="match status" value="1"/>
</dbReference>
<dbReference type="GO" id="GO:1901137">
    <property type="term" value="P:carbohydrate derivative biosynthetic process"/>
    <property type="evidence" value="ECO:0007669"/>
    <property type="project" value="UniProtKB-ARBA"/>
</dbReference>
<dbReference type="CDD" id="cd03794">
    <property type="entry name" value="GT4_WbuB-like"/>
    <property type="match status" value="1"/>
</dbReference>
<evidence type="ECO:0000313" key="6">
    <source>
        <dbReference type="EMBL" id="PJJ55553.1"/>
    </source>
</evidence>
<evidence type="ECO:0000256" key="1">
    <source>
        <dbReference type="ARBA" id="ARBA00021292"/>
    </source>
</evidence>
<evidence type="ECO:0000313" key="7">
    <source>
        <dbReference type="Proteomes" id="UP000230161"/>
    </source>
</evidence>
<evidence type="ECO:0000259" key="4">
    <source>
        <dbReference type="Pfam" id="PF00534"/>
    </source>
</evidence>
<dbReference type="SUPFAM" id="SSF53756">
    <property type="entry name" value="UDP-Glycosyltransferase/glycogen phosphorylase"/>
    <property type="match status" value="1"/>
</dbReference>
<dbReference type="InterPro" id="IPR028098">
    <property type="entry name" value="Glyco_trans_4-like_N"/>
</dbReference>
<dbReference type="OrthoDB" id="3180470at2"/>
<accession>A0A2M9BC74</accession>
<organism evidence="6 7">
    <name type="scientific">Compostimonas suwonensis</name>
    <dbReference type="NCBI Taxonomy" id="1048394"/>
    <lineage>
        <taxon>Bacteria</taxon>
        <taxon>Bacillati</taxon>
        <taxon>Actinomycetota</taxon>
        <taxon>Actinomycetes</taxon>
        <taxon>Micrococcales</taxon>
        <taxon>Microbacteriaceae</taxon>
        <taxon>Compostimonas</taxon>
    </lineage>
</organism>
<comment type="caution">
    <text evidence="6">The sequence shown here is derived from an EMBL/GenBank/DDBJ whole genome shotgun (WGS) entry which is preliminary data.</text>
</comment>
<evidence type="ECO:0000259" key="5">
    <source>
        <dbReference type="Pfam" id="PF13579"/>
    </source>
</evidence>
<dbReference type="InterPro" id="IPR001296">
    <property type="entry name" value="Glyco_trans_1"/>
</dbReference>